<accession>A0A239E8Y9</accession>
<evidence type="ECO:0000313" key="2">
    <source>
        <dbReference type="Proteomes" id="UP000198356"/>
    </source>
</evidence>
<gene>
    <name evidence="1" type="ORF">SAMN05421770_101861</name>
</gene>
<protein>
    <submittedName>
        <fullName evidence="1">Uncharacterized protein</fullName>
    </submittedName>
</protein>
<evidence type="ECO:0000313" key="1">
    <source>
        <dbReference type="EMBL" id="SNS41155.1"/>
    </source>
</evidence>
<dbReference type="RefSeq" id="WP_142988208.1">
    <property type="nucleotide sequence ID" value="NZ_FZOU01000001.1"/>
</dbReference>
<dbReference type="AlphaFoldDB" id="A0A239E8Y9"/>
<sequence length="100" mass="11344">MKPDWRVADFEFPEGGEPVLAPDTNRTARLLGFVDRLASTPVEERFDTYVERAQTFVEADGGITYQVTCPAICEEYALRFVDQTGSEGKARRADHEFERP</sequence>
<keyword evidence="2" id="KW-1185">Reference proteome</keyword>
<organism evidence="1 2">
    <name type="scientific">Granulicella rosea</name>
    <dbReference type="NCBI Taxonomy" id="474952"/>
    <lineage>
        <taxon>Bacteria</taxon>
        <taxon>Pseudomonadati</taxon>
        <taxon>Acidobacteriota</taxon>
        <taxon>Terriglobia</taxon>
        <taxon>Terriglobales</taxon>
        <taxon>Acidobacteriaceae</taxon>
        <taxon>Granulicella</taxon>
    </lineage>
</organism>
<reference evidence="1 2" key="1">
    <citation type="submission" date="2017-06" db="EMBL/GenBank/DDBJ databases">
        <authorList>
            <person name="Kim H.J."/>
            <person name="Triplett B.A."/>
        </authorList>
    </citation>
    <scope>NUCLEOTIDE SEQUENCE [LARGE SCALE GENOMIC DNA]</scope>
    <source>
        <strain evidence="1 2">DSM 18704</strain>
    </source>
</reference>
<dbReference type="EMBL" id="FZOU01000001">
    <property type="protein sequence ID" value="SNS41155.1"/>
    <property type="molecule type" value="Genomic_DNA"/>
</dbReference>
<dbReference type="Proteomes" id="UP000198356">
    <property type="component" value="Unassembled WGS sequence"/>
</dbReference>
<name>A0A239E8Y9_9BACT</name>
<proteinExistence type="predicted"/>